<feature type="domain" description="Rhodopsin" evidence="8">
    <location>
        <begin position="6"/>
        <end position="193"/>
    </location>
</feature>
<dbReference type="OrthoDB" id="5283415at2759"/>
<sequence length="347" mass="38380">IRAGYWGIHDVDIPPHPINQGLFWSFLNRVFYSPLLAMVKISALLFLLRLGGAKTAVRLACRGLIVLCLLQLLAFLPATIFMCDPVQYVWLASGGAVASREAHILTLLVPFIAFLDLTLNKRIRYALVTVFTLGALVTLVSGLRLFFVIRTWYFPVDEDKDRHYSLGYTTTTIEVNLAIVTATIPALWPLARRWFPSLFDSMGIDRPYMYPDIEVGYLSPPRRAGDQVAMAAGAGQATPAFSARIRWLQQPRPPSYVRPATDEGPPGDSSGGHSPGLADMHAQEVFEGAAAQREDSLGKDVDEDMLDYHGIIRRAEISAEHDDSGLLIMQEPPEIETATTSSDARRP</sequence>
<evidence type="ECO:0000256" key="6">
    <source>
        <dbReference type="SAM" id="MobiDB-lite"/>
    </source>
</evidence>
<dbReference type="AlphaFoldDB" id="A0A175W6B8"/>
<evidence type="ECO:0000256" key="7">
    <source>
        <dbReference type="SAM" id="Phobius"/>
    </source>
</evidence>
<evidence type="ECO:0000313" key="10">
    <source>
        <dbReference type="Proteomes" id="UP000078237"/>
    </source>
</evidence>
<feature type="transmembrane region" description="Helical" evidence="7">
    <location>
        <begin position="173"/>
        <end position="191"/>
    </location>
</feature>
<reference evidence="9 10" key="1">
    <citation type="journal article" date="2016" name="Genome Announc.">
        <title>Genome Sequence of Madurella mycetomatis mm55, Isolated from a Human Mycetoma Case in Sudan.</title>
        <authorList>
            <person name="Smit S."/>
            <person name="Derks M.F."/>
            <person name="Bervoets S."/>
            <person name="Fahal A."/>
            <person name="van Leeuwen W."/>
            <person name="van Belkum A."/>
            <person name="van de Sande W.W."/>
        </authorList>
    </citation>
    <scope>NUCLEOTIDE SEQUENCE [LARGE SCALE GENOMIC DNA]</scope>
    <source>
        <strain evidence="10">mm55</strain>
    </source>
</reference>
<feature type="transmembrane region" description="Helical" evidence="7">
    <location>
        <begin position="31"/>
        <end position="51"/>
    </location>
</feature>
<dbReference type="PANTHER" id="PTHR33048:SF47">
    <property type="entry name" value="INTEGRAL MEMBRANE PROTEIN-RELATED"/>
    <property type="match status" value="1"/>
</dbReference>
<evidence type="ECO:0000256" key="2">
    <source>
        <dbReference type="ARBA" id="ARBA00022692"/>
    </source>
</evidence>
<proteinExistence type="inferred from homology"/>
<accession>A0A175W6B8</accession>
<keyword evidence="10" id="KW-1185">Reference proteome</keyword>
<dbReference type="PANTHER" id="PTHR33048">
    <property type="entry name" value="PTH11-LIKE INTEGRAL MEMBRANE PROTEIN (AFU_ORTHOLOGUE AFUA_5G11245)"/>
    <property type="match status" value="1"/>
</dbReference>
<protein>
    <recommendedName>
        <fullName evidence="8">Rhodopsin domain-containing protein</fullName>
    </recommendedName>
</protein>
<evidence type="ECO:0000259" key="8">
    <source>
        <dbReference type="Pfam" id="PF20684"/>
    </source>
</evidence>
<evidence type="ECO:0000256" key="4">
    <source>
        <dbReference type="ARBA" id="ARBA00023136"/>
    </source>
</evidence>
<comment type="subcellular location">
    <subcellularLocation>
        <location evidence="1">Membrane</location>
        <topology evidence="1">Multi-pass membrane protein</topology>
    </subcellularLocation>
</comment>
<feature type="region of interest" description="Disordered" evidence="6">
    <location>
        <begin position="319"/>
        <end position="347"/>
    </location>
</feature>
<evidence type="ECO:0000256" key="1">
    <source>
        <dbReference type="ARBA" id="ARBA00004141"/>
    </source>
</evidence>
<dbReference type="Proteomes" id="UP000078237">
    <property type="component" value="Unassembled WGS sequence"/>
</dbReference>
<evidence type="ECO:0000256" key="3">
    <source>
        <dbReference type="ARBA" id="ARBA00022989"/>
    </source>
</evidence>
<dbReference type="InterPro" id="IPR049326">
    <property type="entry name" value="Rhodopsin_dom_fungi"/>
</dbReference>
<dbReference type="VEuPathDB" id="FungiDB:MMYC01_203987"/>
<feature type="transmembrane region" description="Helical" evidence="7">
    <location>
        <begin position="63"/>
        <end position="82"/>
    </location>
</feature>
<feature type="region of interest" description="Disordered" evidence="6">
    <location>
        <begin position="252"/>
        <end position="278"/>
    </location>
</feature>
<evidence type="ECO:0000313" key="9">
    <source>
        <dbReference type="EMBL" id="KXX79266.1"/>
    </source>
</evidence>
<organism evidence="9 10">
    <name type="scientific">Madurella mycetomatis</name>
    <dbReference type="NCBI Taxonomy" id="100816"/>
    <lineage>
        <taxon>Eukaryota</taxon>
        <taxon>Fungi</taxon>
        <taxon>Dikarya</taxon>
        <taxon>Ascomycota</taxon>
        <taxon>Pezizomycotina</taxon>
        <taxon>Sordariomycetes</taxon>
        <taxon>Sordariomycetidae</taxon>
        <taxon>Sordariales</taxon>
        <taxon>Sordariales incertae sedis</taxon>
        <taxon>Madurella</taxon>
    </lineage>
</organism>
<comment type="similarity">
    <text evidence="5">Belongs to the SAT4 family.</text>
</comment>
<name>A0A175W6B8_9PEZI</name>
<keyword evidence="3 7" id="KW-1133">Transmembrane helix</keyword>
<keyword evidence="2 7" id="KW-0812">Transmembrane</keyword>
<feature type="non-terminal residue" evidence="9">
    <location>
        <position position="1"/>
    </location>
</feature>
<feature type="compositionally biased region" description="Polar residues" evidence="6">
    <location>
        <begin position="337"/>
        <end position="347"/>
    </location>
</feature>
<dbReference type="InterPro" id="IPR052337">
    <property type="entry name" value="SAT4-like"/>
</dbReference>
<gene>
    <name evidence="9" type="ORF">MMYC01_203987</name>
</gene>
<keyword evidence="4 7" id="KW-0472">Membrane</keyword>
<dbReference type="Pfam" id="PF20684">
    <property type="entry name" value="Fung_rhodopsin"/>
    <property type="match status" value="1"/>
</dbReference>
<feature type="transmembrane region" description="Helical" evidence="7">
    <location>
        <begin position="102"/>
        <end position="119"/>
    </location>
</feature>
<dbReference type="GO" id="GO:0016020">
    <property type="term" value="C:membrane"/>
    <property type="evidence" value="ECO:0007669"/>
    <property type="project" value="UniProtKB-SubCell"/>
</dbReference>
<feature type="transmembrane region" description="Helical" evidence="7">
    <location>
        <begin position="126"/>
        <end position="153"/>
    </location>
</feature>
<evidence type="ECO:0000256" key="5">
    <source>
        <dbReference type="ARBA" id="ARBA00038359"/>
    </source>
</evidence>
<comment type="caution">
    <text evidence="9">The sequence shown here is derived from an EMBL/GenBank/DDBJ whole genome shotgun (WGS) entry which is preliminary data.</text>
</comment>
<dbReference type="EMBL" id="LCTW02000092">
    <property type="protein sequence ID" value="KXX79266.1"/>
    <property type="molecule type" value="Genomic_DNA"/>
</dbReference>